<feature type="transmembrane region" description="Helical" evidence="8">
    <location>
        <begin position="391"/>
        <end position="410"/>
    </location>
</feature>
<evidence type="ECO:0000313" key="11">
    <source>
        <dbReference type="Proteomes" id="UP001177943"/>
    </source>
</evidence>
<comment type="subcellular location">
    <subcellularLocation>
        <location evidence="1">Cell membrane</location>
        <topology evidence="1">Multi-pass membrane protein</topology>
    </subcellularLocation>
</comment>
<dbReference type="Proteomes" id="UP001177943">
    <property type="component" value="Chromosome"/>
</dbReference>
<evidence type="ECO:0000313" key="10">
    <source>
        <dbReference type="EMBL" id="WHX47257.1"/>
    </source>
</evidence>
<keyword evidence="6 8" id="KW-1133">Transmembrane helix</keyword>
<feature type="transmembrane region" description="Helical" evidence="8">
    <location>
        <begin position="324"/>
        <end position="344"/>
    </location>
</feature>
<protein>
    <submittedName>
        <fullName evidence="10">DHA2 family efflux MFS transporter permease subunit</fullName>
    </submittedName>
</protein>
<dbReference type="PANTHER" id="PTHR42718:SF9">
    <property type="entry name" value="MAJOR FACILITATOR SUPERFAMILY MULTIDRUG TRANSPORTER MFSC"/>
    <property type="match status" value="1"/>
</dbReference>
<feature type="transmembrane region" description="Helical" evidence="8">
    <location>
        <begin position="7"/>
        <end position="32"/>
    </location>
</feature>
<keyword evidence="5 8" id="KW-0812">Transmembrane</keyword>
<evidence type="ECO:0000256" key="8">
    <source>
        <dbReference type="SAM" id="Phobius"/>
    </source>
</evidence>
<dbReference type="Gene3D" id="1.20.1720.10">
    <property type="entry name" value="Multidrug resistance protein D"/>
    <property type="match status" value="1"/>
</dbReference>
<sequence length="484" mass="53291">MRQQPVLYVLILGSFISVYNTCSMNVGLPAFIDIFDSDLATVQWLMTGFTLATGVIIPLSGYLGDRFSHKQVFLYSIAGLMASSALCAVSWSIYSLIAFRILQGVFCGIIQPVTLTIIFQAIPKQQRNVALSFWSASSILGPALAPTISGWLLGHNWHWMFLVLVPVSILTLWMGVKWIPRDLPSASGPLDRLGLMYAVCGSLALLLYFSNIHQWGLWSYRSAFVLILGLASSLLFVRHELRVKAPLLHLRLFRSRIFMSSILVSAILIIGLYSGIYFVPLYLQEIHRMSPFEVGLLLLLPSLSSGAATLLAGALYPRIGAFRLVIAGAVLIVLASWQFSFLALDTSLAYVAFWMAVRYIGIGLSMTPAMNAGMHAAAAEWYSHASALINWLRQIFGALALGLFTSLFYARQNLHTAVLQQSAATPSAEWIRLSAYTLGIDDSFVVAALLVLLSVPLALLLREKRRDKEGREEPSLAPSAQTRV</sequence>
<feature type="transmembrane region" description="Helical" evidence="8">
    <location>
        <begin position="443"/>
        <end position="461"/>
    </location>
</feature>
<dbReference type="SUPFAM" id="SSF103473">
    <property type="entry name" value="MFS general substrate transporter"/>
    <property type="match status" value="1"/>
</dbReference>
<keyword evidence="7 8" id="KW-0472">Membrane</keyword>
<evidence type="ECO:0000259" key="9">
    <source>
        <dbReference type="PROSITE" id="PS50850"/>
    </source>
</evidence>
<evidence type="ECO:0000256" key="5">
    <source>
        <dbReference type="ARBA" id="ARBA00022692"/>
    </source>
</evidence>
<feature type="transmembrane region" description="Helical" evidence="8">
    <location>
        <begin position="257"/>
        <end position="283"/>
    </location>
</feature>
<evidence type="ECO:0000256" key="6">
    <source>
        <dbReference type="ARBA" id="ARBA00022989"/>
    </source>
</evidence>
<feature type="transmembrane region" description="Helical" evidence="8">
    <location>
        <begin position="295"/>
        <end position="317"/>
    </location>
</feature>
<feature type="transmembrane region" description="Helical" evidence="8">
    <location>
        <begin position="131"/>
        <end position="153"/>
    </location>
</feature>
<feature type="transmembrane region" description="Helical" evidence="8">
    <location>
        <begin position="350"/>
        <end position="370"/>
    </location>
</feature>
<feature type="transmembrane region" description="Helical" evidence="8">
    <location>
        <begin position="44"/>
        <end position="63"/>
    </location>
</feature>
<proteinExistence type="inferred from homology"/>
<dbReference type="InterPro" id="IPR036259">
    <property type="entry name" value="MFS_trans_sf"/>
</dbReference>
<name>A0AA95I3I9_9BACL</name>
<evidence type="ECO:0000256" key="4">
    <source>
        <dbReference type="ARBA" id="ARBA00022475"/>
    </source>
</evidence>
<dbReference type="PROSITE" id="PS00217">
    <property type="entry name" value="SUGAR_TRANSPORT_2"/>
    <property type="match status" value="1"/>
</dbReference>
<dbReference type="RefSeq" id="WP_283924848.1">
    <property type="nucleotide sequence ID" value="NZ_CP126084.1"/>
</dbReference>
<keyword evidence="4" id="KW-1003">Cell membrane</keyword>
<feature type="transmembrane region" description="Helical" evidence="8">
    <location>
        <begin position="159"/>
        <end position="180"/>
    </location>
</feature>
<keyword evidence="3" id="KW-0813">Transport</keyword>
<feature type="transmembrane region" description="Helical" evidence="8">
    <location>
        <begin position="218"/>
        <end position="237"/>
    </location>
</feature>
<dbReference type="GO" id="GO:0022857">
    <property type="term" value="F:transmembrane transporter activity"/>
    <property type="evidence" value="ECO:0007669"/>
    <property type="project" value="InterPro"/>
</dbReference>
<evidence type="ECO:0000256" key="3">
    <source>
        <dbReference type="ARBA" id="ARBA00022448"/>
    </source>
</evidence>
<feature type="domain" description="Major facilitator superfamily (MFS) profile" evidence="9">
    <location>
        <begin position="6"/>
        <end position="466"/>
    </location>
</feature>
<dbReference type="PROSITE" id="PS50850">
    <property type="entry name" value="MFS"/>
    <property type="match status" value="1"/>
</dbReference>
<dbReference type="KEGG" id="pwn:QNH46_13880"/>
<evidence type="ECO:0000256" key="2">
    <source>
        <dbReference type="ARBA" id="ARBA00008537"/>
    </source>
</evidence>
<dbReference type="InterPro" id="IPR011701">
    <property type="entry name" value="MFS"/>
</dbReference>
<feature type="transmembrane region" description="Helical" evidence="8">
    <location>
        <begin position="192"/>
        <end position="212"/>
    </location>
</feature>
<evidence type="ECO:0000256" key="1">
    <source>
        <dbReference type="ARBA" id="ARBA00004651"/>
    </source>
</evidence>
<dbReference type="InterPro" id="IPR004638">
    <property type="entry name" value="EmrB-like"/>
</dbReference>
<dbReference type="Gene3D" id="1.20.1250.20">
    <property type="entry name" value="MFS general substrate transporter like domains"/>
    <property type="match status" value="1"/>
</dbReference>
<organism evidence="10 11">
    <name type="scientific">Paenibacillus woosongensis</name>
    <dbReference type="NCBI Taxonomy" id="307580"/>
    <lineage>
        <taxon>Bacteria</taxon>
        <taxon>Bacillati</taxon>
        <taxon>Bacillota</taxon>
        <taxon>Bacilli</taxon>
        <taxon>Bacillales</taxon>
        <taxon>Paenibacillaceae</taxon>
        <taxon>Paenibacillus</taxon>
    </lineage>
</organism>
<dbReference type="EMBL" id="CP126084">
    <property type="protein sequence ID" value="WHX47257.1"/>
    <property type="molecule type" value="Genomic_DNA"/>
</dbReference>
<dbReference type="AlphaFoldDB" id="A0AA95I3I9"/>
<dbReference type="NCBIfam" id="TIGR00711">
    <property type="entry name" value="efflux_EmrB"/>
    <property type="match status" value="1"/>
</dbReference>
<feature type="transmembrane region" description="Helical" evidence="8">
    <location>
        <begin position="97"/>
        <end position="119"/>
    </location>
</feature>
<reference evidence="10" key="1">
    <citation type="submission" date="2023-05" db="EMBL/GenBank/DDBJ databases">
        <title>Comparative genomics of Bacillaceae isolates and their secondary metabolite potential.</title>
        <authorList>
            <person name="Song L."/>
            <person name="Nielsen L.J."/>
            <person name="Mohite O."/>
            <person name="Xu X."/>
            <person name="Weber T."/>
            <person name="Kovacs A.T."/>
        </authorList>
    </citation>
    <scope>NUCLEOTIDE SEQUENCE</scope>
    <source>
        <strain evidence="10">B2_4</strain>
    </source>
</reference>
<comment type="similarity">
    <text evidence="2">Belongs to the major facilitator superfamily. EmrB family.</text>
</comment>
<dbReference type="PANTHER" id="PTHR42718">
    <property type="entry name" value="MAJOR FACILITATOR SUPERFAMILY MULTIDRUG TRANSPORTER MFSC"/>
    <property type="match status" value="1"/>
</dbReference>
<accession>A0AA95I3I9</accession>
<dbReference type="GO" id="GO:0005886">
    <property type="term" value="C:plasma membrane"/>
    <property type="evidence" value="ECO:0007669"/>
    <property type="project" value="UniProtKB-SubCell"/>
</dbReference>
<dbReference type="InterPro" id="IPR020846">
    <property type="entry name" value="MFS_dom"/>
</dbReference>
<dbReference type="Pfam" id="PF07690">
    <property type="entry name" value="MFS_1"/>
    <property type="match status" value="1"/>
</dbReference>
<evidence type="ECO:0000256" key="7">
    <source>
        <dbReference type="ARBA" id="ARBA00023136"/>
    </source>
</evidence>
<dbReference type="InterPro" id="IPR005829">
    <property type="entry name" value="Sugar_transporter_CS"/>
</dbReference>
<feature type="transmembrane region" description="Helical" evidence="8">
    <location>
        <begin position="72"/>
        <end position="91"/>
    </location>
</feature>
<gene>
    <name evidence="10" type="ORF">QNH46_13880</name>
</gene>